<evidence type="ECO:0000256" key="8">
    <source>
        <dbReference type="ARBA" id="ARBA00022692"/>
    </source>
</evidence>
<evidence type="ECO:0000256" key="6">
    <source>
        <dbReference type="ARBA" id="ARBA00018074"/>
    </source>
</evidence>
<evidence type="ECO:0000256" key="7">
    <source>
        <dbReference type="ARBA" id="ARBA00022448"/>
    </source>
</evidence>
<evidence type="ECO:0000256" key="16">
    <source>
        <dbReference type="ARBA" id="ARBA00024615"/>
    </source>
</evidence>
<dbReference type="GO" id="GO:0030659">
    <property type="term" value="C:cytoplasmic vesicle membrane"/>
    <property type="evidence" value="ECO:0007669"/>
    <property type="project" value="UniProtKB-SubCell"/>
</dbReference>
<dbReference type="GO" id="GO:0034045">
    <property type="term" value="C:phagophore assembly site membrane"/>
    <property type="evidence" value="ECO:0007669"/>
    <property type="project" value="UniProtKB-SubCell"/>
</dbReference>
<comment type="catalytic activity">
    <reaction evidence="15">
        <text>a 1,2-diacyl-sn-glycero-3-phospho-L-serine(in) = a 1,2-diacyl-sn-glycero-3-phospho-L-serine(out)</text>
        <dbReference type="Rhea" id="RHEA:38663"/>
        <dbReference type="ChEBI" id="CHEBI:57262"/>
    </reaction>
</comment>
<gene>
    <name evidence="21" type="primary">ATG9</name>
    <name evidence="21" type="ORF">LTR97_002520</name>
</gene>
<evidence type="ECO:0000256" key="15">
    <source>
        <dbReference type="ARBA" id="ARBA00024479"/>
    </source>
</evidence>
<dbReference type="Pfam" id="PF04109">
    <property type="entry name" value="ATG9"/>
    <property type="match status" value="1"/>
</dbReference>
<feature type="transmembrane region" description="Helical" evidence="19">
    <location>
        <begin position="422"/>
        <end position="444"/>
    </location>
</feature>
<keyword evidence="14" id="KW-0968">Cytoplasmic vesicle</keyword>
<comment type="catalytic activity">
    <reaction evidence="18">
        <text>a 1,2-diacyl-sn-glycero-3-phosphocholine(in) = a 1,2-diacyl-sn-glycero-3-phosphocholine(out)</text>
        <dbReference type="Rhea" id="RHEA:38571"/>
        <dbReference type="ChEBI" id="CHEBI:57643"/>
    </reaction>
</comment>
<evidence type="ECO:0000256" key="5">
    <source>
        <dbReference type="ARBA" id="ARBA00006185"/>
    </source>
</evidence>
<comment type="catalytic activity">
    <reaction evidence="16">
        <text>a 1,2-diacyl-sn-glycero-3-phosphoethanolamine(in) = a 1,2-diacyl-sn-glycero-3-phosphoethanolamine(out)</text>
        <dbReference type="Rhea" id="RHEA:38895"/>
        <dbReference type="ChEBI" id="CHEBI:64612"/>
    </reaction>
</comment>
<dbReference type="AlphaFoldDB" id="A0AAN8A4R2"/>
<feature type="transmembrane region" description="Helical" evidence="19">
    <location>
        <begin position="543"/>
        <end position="561"/>
    </location>
</feature>
<evidence type="ECO:0000313" key="22">
    <source>
        <dbReference type="Proteomes" id="UP001310594"/>
    </source>
</evidence>
<keyword evidence="13 19" id="KW-0472">Membrane</keyword>
<evidence type="ECO:0000313" key="21">
    <source>
        <dbReference type="EMBL" id="KAK5705402.1"/>
    </source>
</evidence>
<evidence type="ECO:0000256" key="4">
    <source>
        <dbReference type="ARBA" id="ARBA00004653"/>
    </source>
</evidence>
<evidence type="ECO:0000256" key="17">
    <source>
        <dbReference type="ARBA" id="ARBA00024621"/>
    </source>
</evidence>
<comment type="catalytic activity">
    <reaction evidence="17">
        <text>a 1,2-diacyl-sn-glycero-3-phospho-(1D-myo-inositol-3-phosphate)(in) = a 1,2-diacyl-sn-glycero-3-phospho-(1D-myo-inositol-3-phosphate)(out)</text>
        <dbReference type="Rhea" id="RHEA:67920"/>
        <dbReference type="ChEBI" id="CHEBI:58088"/>
    </reaction>
</comment>
<feature type="region of interest" description="Disordered" evidence="20">
    <location>
        <begin position="28"/>
        <end position="164"/>
    </location>
</feature>
<evidence type="ECO:0000256" key="12">
    <source>
        <dbReference type="ARBA" id="ARBA00023055"/>
    </source>
</evidence>
<evidence type="ECO:0000256" key="10">
    <source>
        <dbReference type="ARBA" id="ARBA00023006"/>
    </source>
</evidence>
<feature type="compositionally biased region" description="Basic and acidic residues" evidence="20">
    <location>
        <begin position="807"/>
        <end position="818"/>
    </location>
</feature>
<evidence type="ECO:0000256" key="13">
    <source>
        <dbReference type="ARBA" id="ARBA00023136"/>
    </source>
</evidence>
<dbReference type="EMBL" id="JAVRQU010000003">
    <property type="protein sequence ID" value="KAK5705402.1"/>
    <property type="molecule type" value="Genomic_DNA"/>
</dbReference>
<comment type="similarity">
    <text evidence="5 19">Belongs to the ATG9 family.</text>
</comment>
<evidence type="ECO:0000256" key="19">
    <source>
        <dbReference type="RuleBase" id="RU364027"/>
    </source>
</evidence>
<dbReference type="GO" id="GO:0000139">
    <property type="term" value="C:Golgi membrane"/>
    <property type="evidence" value="ECO:0007669"/>
    <property type="project" value="UniProtKB-SubCell"/>
</dbReference>
<dbReference type="GO" id="GO:0034497">
    <property type="term" value="P:protein localization to phagophore assembly site"/>
    <property type="evidence" value="ECO:0007669"/>
    <property type="project" value="TreeGrafter"/>
</dbReference>
<dbReference type="PANTHER" id="PTHR13038:SF10">
    <property type="entry name" value="AUTOPHAGY-RELATED PROTEIN 9"/>
    <property type="match status" value="1"/>
</dbReference>
<feature type="compositionally biased region" description="Polar residues" evidence="20">
    <location>
        <begin position="154"/>
        <end position="164"/>
    </location>
</feature>
<evidence type="ECO:0000256" key="2">
    <source>
        <dbReference type="ARBA" id="ARBA00004477"/>
    </source>
</evidence>
<feature type="transmembrane region" description="Helical" evidence="19">
    <location>
        <begin position="509"/>
        <end position="531"/>
    </location>
</feature>
<dbReference type="PANTHER" id="PTHR13038">
    <property type="entry name" value="APG9 AUTOPHAGY 9"/>
    <property type="match status" value="1"/>
</dbReference>
<name>A0AAN8A4R2_9PEZI</name>
<sequence length="856" mass="97080">MSSRVLSRFLPVAEGDVSVHEGIKRGAARQLDLESQQRLPEHEPFRDEDEDPEGLLYDQQEDSDVAQSATVSPEIRGADKWLGQGKRRAEEDEDVPESLLLDDKRKHASTRQLAPRPVDSSQVRTEAQWKATQQQHGLHASRSPKQVRPRSARPRSSTGAVTQRDPQAAAMWQYTNAQNLDAFLLEVYQYYTGHGMVSILLSQALSLLSELFVFSFAMFLTTCIDYSKVPSSKSTSEVLIPKCMAKASWLKNASLFVFVIYWCTSLAKTIGSVRRLSRMQTFYNYALGITDQDIQTVTWIRVVNSLVKLHNANVTTADMAPAVKKYVMYSKPQQRMNAETIANRLMRQANYYVAMYNKEILDFTLPLPFVGHRQFYSKSLEWAIDFCLTNFIFDEQGSIRPFCLDVRNRKVLVQALQVRLQFAALTSILVAPFNILRFCIVYFFRYYTEFSRNPSKASARSFTPFAEWKMREFNELDHLFERRLRQALQPANQYLRQFPKDKVDQVCRFIGFISGAIAAVLTIATLFDPELFLGFEVTPGRTAVFWLTLMVGIFGIAQGSLPDDDDEVGDPVLHLKAVLCFTHYIPNHWKERLHTTEVRSEFSAMYQMKIWIFVEEILSLIVAPWILLRNAGKRSERIIDFFREQTVHVDGIGYQCNFAVFGFKKDPNAADPGAVLDSDGLRDDYYGLKDDKMAVSVNNFMQYYNHYGQRPHGRRSGWHPPPAWPPVLSPSAIAEEPEVAVARAEVSAKHEKRIRSGMLEQPVSRAGLGPPRQPAQHRDPLGKRAAVGSPDLQGITESVMMRNDSDLHDLANPEKDTTESDTDADEDAGKVGKAGVLGMLYQYSKAQTEKGTGVRI</sequence>
<feature type="transmembrane region" description="Helical" evidence="19">
    <location>
        <begin position="610"/>
        <end position="628"/>
    </location>
</feature>
<dbReference type="Proteomes" id="UP001310594">
    <property type="component" value="Unassembled WGS sequence"/>
</dbReference>
<keyword evidence="8 19" id="KW-0812">Transmembrane</keyword>
<keyword evidence="7 19" id="KW-0813">Transport</keyword>
<dbReference type="GO" id="GO:0006869">
    <property type="term" value="P:lipid transport"/>
    <property type="evidence" value="ECO:0007669"/>
    <property type="project" value="UniProtKB-KW"/>
</dbReference>
<accession>A0AAN8A4R2</accession>
<keyword evidence="10 19" id="KW-0072">Autophagy</keyword>
<feature type="compositionally biased region" description="Acidic residues" evidence="20">
    <location>
        <begin position="46"/>
        <end position="64"/>
    </location>
</feature>
<comment type="subcellular location">
    <subcellularLocation>
        <location evidence="1">Cytoplasmic vesicle membrane</location>
        <topology evidence="1">Multi-pass membrane protein</topology>
    </subcellularLocation>
    <subcellularLocation>
        <location evidence="2">Endoplasmic reticulum membrane</location>
        <topology evidence="2">Multi-pass membrane protein</topology>
    </subcellularLocation>
    <subcellularLocation>
        <location evidence="4">Golgi apparatus membrane</location>
        <topology evidence="4">Multi-pass membrane protein</topology>
    </subcellularLocation>
    <subcellularLocation>
        <location evidence="3 19">Preautophagosomal structure membrane</location>
        <topology evidence="3 19">Multi-pass membrane protein</topology>
    </subcellularLocation>
</comment>
<organism evidence="21 22">
    <name type="scientific">Elasticomyces elasticus</name>
    <dbReference type="NCBI Taxonomy" id="574655"/>
    <lineage>
        <taxon>Eukaryota</taxon>
        <taxon>Fungi</taxon>
        <taxon>Dikarya</taxon>
        <taxon>Ascomycota</taxon>
        <taxon>Pezizomycotina</taxon>
        <taxon>Dothideomycetes</taxon>
        <taxon>Dothideomycetidae</taxon>
        <taxon>Mycosphaerellales</taxon>
        <taxon>Teratosphaeriaceae</taxon>
        <taxon>Elasticomyces</taxon>
    </lineage>
</organism>
<comment type="function">
    <text evidence="19">Phospholipid scramblase involved in autophagy. Cycles between the preautophagosomal structure/phagophore assembly site (PAS) and the cytoplasmic vesicle pool and supplies membrane for the growing autophagosome. Lipid scramblase activity plays a key role in preautophagosomal structure/phagophore assembly by distributing the phospholipids that arrive through ATG2 from the cytoplasmic to the luminal leaflet of the bilayer, thereby driving autophagosomal membrane expansion.</text>
</comment>
<evidence type="ECO:0000256" key="1">
    <source>
        <dbReference type="ARBA" id="ARBA00004439"/>
    </source>
</evidence>
<evidence type="ECO:0000256" key="20">
    <source>
        <dbReference type="SAM" id="MobiDB-lite"/>
    </source>
</evidence>
<dbReference type="GO" id="GO:0005776">
    <property type="term" value="C:autophagosome"/>
    <property type="evidence" value="ECO:0007669"/>
    <property type="project" value="TreeGrafter"/>
</dbReference>
<evidence type="ECO:0000256" key="3">
    <source>
        <dbReference type="ARBA" id="ARBA00004511"/>
    </source>
</evidence>
<evidence type="ECO:0000256" key="11">
    <source>
        <dbReference type="ARBA" id="ARBA00023034"/>
    </source>
</evidence>
<evidence type="ECO:0000256" key="18">
    <source>
        <dbReference type="ARBA" id="ARBA00024631"/>
    </source>
</evidence>
<dbReference type="GO" id="GO:0061709">
    <property type="term" value="P:reticulophagy"/>
    <property type="evidence" value="ECO:0007669"/>
    <property type="project" value="TreeGrafter"/>
</dbReference>
<feature type="region of interest" description="Disordered" evidence="20">
    <location>
        <begin position="751"/>
        <end position="793"/>
    </location>
</feature>
<protein>
    <recommendedName>
        <fullName evidence="6 19">Autophagy-related protein 9</fullName>
    </recommendedName>
</protein>
<comment type="caution">
    <text evidence="21">The sequence shown here is derived from an EMBL/GenBank/DDBJ whole genome shotgun (WGS) entry which is preliminary data.</text>
</comment>
<dbReference type="GO" id="GO:0005789">
    <property type="term" value="C:endoplasmic reticulum membrane"/>
    <property type="evidence" value="ECO:0007669"/>
    <property type="project" value="UniProtKB-SubCell"/>
</dbReference>
<comment type="caution">
    <text evidence="19">Lacks conserved residue(s) required for the propagation of feature annotation.</text>
</comment>
<evidence type="ECO:0000256" key="9">
    <source>
        <dbReference type="ARBA" id="ARBA00022989"/>
    </source>
</evidence>
<feature type="compositionally biased region" description="Polar residues" evidence="20">
    <location>
        <begin position="119"/>
        <end position="136"/>
    </location>
</feature>
<reference evidence="21" key="1">
    <citation type="submission" date="2023-08" db="EMBL/GenBank/DDBJ databases">
        <title>Black Yeasts Isolated from many extreme environments.</title>
        <authorList>
            <person name="Coleine C."/>
            <person name="Stajich J.E."/>
            <person name="Selbmann L."/>
        </authorList>
    </citation>
    <scope>NUCLEOTIDE SEQUENCE</scope>
    <source>
        <strain evidence="21">CCFEE 5810</strain>
    </source>
</reference>
<dbReference type="InterPro" id="IPR007241">
    <property type="entry name" value="Autophagy-rel_prot_9"/>
</dbReference>
<proteinExistence type="inferred from homology"/>
<evidence type="ECO:0000256" key="14">
    <source>
        <dbReference type="ARBA" id="ARBA00023329"/>
    </source>
</evidence>
<keyword evidence="9 19" id="KW-1133">Transmembrane helix</keyword>
<dbReference type="GO" id="GO:0034727">
    <property type="term" value="P:piecemeal microautophagy of the nucleus"/>
    <property type="evidence" value="ECO:0007669"/>
    <property type="project" value="TreeGrafter"/>
</dbReference>
<keyword evidence="11" id="KW-0333">Golgi apparatus</keyword>
<feature type="region of interest" description="Disordered" evidence="20">
    <location>
        <begin position="807"/>
        <end position="830"/>
    </location>
</feature>
<keyword evidence="12 19" id="KW-0445">Lipid transport</keyword>
<dbReference type="GO" id="GO:0000422">
    <property type="term" value="P:autophagy of mitochondrion"/>
    <property type="evidence" value="ECO:0007669"/>
    <property type="project" value="TreeGrafter"/>
</dbReference>